<dbReference type="InterPro" id="IPR005586">
    <property type="entry name" value="ABC_trans_aux"/>
</dbReference>
<protein>
    <recommendedName>
        <fullName evidence="1">ABC-type transport auxiliary lipoprotein component domain-containing protein</fullName>
    </recommendedName>
</protein>
<gene>
    <name evidence="2" type="ordered locus">GDI0687</name>
</gene>
<evidence type="ECO:0000313" key="3">
    <source>
        <dbReference type="Proteomes" id="UP000001176"/>
    </source>
</evidence>
<reference evidence="2 3" key="1">
    <citation type="journal article" date="2009" name="BMC Genomics">
        <title>Complete genome sequence of the sugarcane nitrogen-fixing endophyte Gluconacetobacter diazotrophicus Pal5.</title>
        <authorList>
            <person name="Bertalan M."/>
            <person name="Albano R."/>
            <person name="Padua V."/>
            <person name="Rouws L."/>
            <person name="Rojas C."/>
            <person name="Hemerly A."/>
            <person name="Teixeira K."/>
            <person name="Schwab S."/>
            <person name="Araujo J."/>
            <person name="Oliveira A."/>
            <person name="Franca L."/>
            <person name="Magalhaes V."/>
            <person name="Alqueres S."/>
            <person name="Cardoso A."/>
            <person name="Almeida W."/>
            <person name="Loureiro M.M."/>
            <person name="Nogueira E."/>
            <person name="Cidade D."/>
            <person name="Oliveira D."/>
            <person name="Simao T."/>
            <person name="Macedo J."/>
            <person name="Valadao A."/>
            <person name="Dreschsel M."/>
            <person name="Freitas F."/>
            <person name="Vidal M."/>
            <person name="Guedes H."/>
            <person name="Rodrigues E."/>
            <person name="Meneses C."/>
            <person name="Brioso P."/>
            <person name="Pozzer L."/>
            <person name="Figueiredo D."/>
            <person name="Montano H."/>
            <person name="Junior J."/>
            <person name="Filho G."/>
            <person name="Flores V."/>
            <person name="Ferreira B."/>
            <person name="Branco A."/>
            <person name="Gonzalez P."/>
            <person name="Guillobel H."/>
            <person name="Lemos M."/>
            <person name="Seibel L."/>
            <person name="Macedo J."/>
            <person name="Alves-Ferreira M."/>
            <person name="Sachetto-Martins G."/>
            <person name="Coelho A."/>
            <person name="Santos E."/>
            <person name="Amaral G."/>
            <person name="Neves A."/>
            <person name="Pacheco A.B."/>
            <person name="Carvalho D."/>
            <person name="Lery L."/>
            <person name="Bisch P."/>
            <person name="Rossle S.C."/>
            <person name="Urmenyi T."/>
            <person name="Kruger W.V."/>
            <person name="Martins O."/>
            <person name="Baldani J.I."/>
            <person name="Ferreira P.C."/>
        </authorList>
    </citation>
    <scope>NUCLEOTIDE SEQUENCE [LARGE SCALE GENOMIC DNA]</scope>
    <source>
        <strain evidence="3">ATCC 49037 / DSM 5601 / CCUG 37298 / CIP 103539 / LMG 7603 / PAl5</strain>
    </source>
</reference>
<dbReference type="Pfam" id="PF03886">
    <property type="entry name" value="ABC_trans_aux"/>
    <property type="match status" value="1"/>
</dbReference>
<proteinExistence type="predicted"/>
<dbReference type="Proteomes" id="UP000001176">
    <property type="component" value="Chromosome"/>
</dbReference>
<dbReference type="AlphaFoldDB" id="A9H986"/>
<organism evidence="2 3">
    <name type="scientific">Gluconacetobacter diazotrophicus (strain ATCC 49037 / DSM 5601 / CCUG 37298 / CIP 103539 / LMG 7603 / PAl5)</name>
    <dbReference type="NCBI Taxonomy" id="272568"/>
    <lineage>
        <taxon>Bacteria</taxon>
        <taxon>Pseudomonadati</taxon>
        <taxon>Pseudomonadota</taxon>
        <taxon>Alphaproteobacteria</taxon>
        <taxon>Acetobacterales</taxon>
        <taxon>Acetobacteraceae</taxon>
        <taxon>Gluconacetobacter</taxon>
    </lineage>
</organism>
<dbReference type="PROSITE" id="PS51318">
    <property type="entry name" value="TAT"/>
    <property type="match status" value="1"/>
</dbReference>
<evidence type="ECO:0000259" key="1">
    <source>
        <dbReference type="Pfam" id="PF03886"/>
    </source>
</evidence>
<sequence length="218" mass="21620">MMSLPGHAPKPAASRRGLLRGGLGLLTVAAAGPLGACSSDPAFYALAPWPGAAQGGAPMVIEVRTPNVAVSLDRDRIVRSDGDYRVRLADGAAWSESLPGMIAHVLTADLQQRLPGSTVFAQNDAVAAPAQAAVELTVTRFARDAAGQAVLGGSLAVHRVGTGGAGEGGAASSVLALALSPQGSDTGSLVAALSTLLGQVADQAAAQLRVLGPVPPPA</sequence>
<feature type="domain" description="ABC-type transport auxiliary lipoprotein component" evidence="1">
    <location>
        <begin position="45"/>
        <end position="205"/>
    </location>
</feature>
<accession>A9H986</accession>
<dbReference type="KEGG" id="gdi:GDI0687"/>
<dbReference type="EMBL" id="AM889285">
    <property type="protein sequence ID" value="CAP54630.1"/>
    <property type="molecule type" value="Genomic_DNA"/>
</dbReference>
<dbReference type="Gene3D" id="3.40.50.10610">
    <property type="entry name" value="ABC-type transport auxiliary lipoprotein component"/>
    <property type="match status" value="1"/>
</dbReference>
<keyword evidence="3" id="KW-1185">Reference proteome</keyword>
<dbReference type="SUPFAM" id="SSF159594">
    <property type="entry name" value="XCC0632-like"/>
    <property type="match status" value="1"/>
</dbReference>
<name>A9H986_GLUDA</name>
<evidence type="ECO:0000313" key="2">
    <source>
        <dbReference type="EMBL" id="CAP54630.1"/>
    </source>
</evidence>
<dbReference type="InterPro" id="IPR006311">
    <property type="entry name" value="TAT_signal"/>
</dbReference>